<protein>
    <submittedName>
        <fullName evidence="1">Uncharacterized protein</fullName>
    </submittedName>
</protein>
<comment type="caution">
    <text evidence="1">The sequence shown here is derived from an EMBL/GenBank/DDBJ whole genome shotgun (WGS) entry which is preliminary data.</text>
</comment>
<sequence length="82" mass="8645">MCTGAQAADELRIGGSDSVQSVLTSLKGKRVTVRVRSGQELTGVVREATGRLVQLGGLTGKEFYDAVIPLEAVDAVLVRTKD</sequence>
<proteinExistence type="predicted"/>
<accession>A0A1F6TCN8</accession>
<reference evidence="1 2" key="1">
    <citation type="journal article" date="2016" name="Nat. Commun.">
        <title>Thousands of microbial genomes shed light on interconnected biogeochemical processes in an aquifer system.</title>
        <authorList>
            <person name="Anantharaman K."/>
            <person name="Brown C.T."/>
            <person name="Hug L.A."/>
            <person name="Sharon I."/>
            <person name="Castelle C.J."/>
            <person name="Probst A.J."/>
            <person name="Thomas B.C."/>
            <person name="Singh A."/>
            <person name="Wilkins M.J."/>
            <person name="Karaoz U."/>
            <person name="Brodie E.L."/>
            <person name="Williams K.H."/>
            <person name="Hubbard S.S."/>
            <person name="Banfield J.F."/>
        </authorList>
    </citation>
    <scope>NUCLEOTIDE SEQUENCE [LARGE SCALE GENOMIC DNA]</scope>
</reference>
<name>A0A1F6TCN8_9PROT</name>
<dbReference type="EMBL" id="MFSS01000075">
    <property type="protein sequence ID" value="OGI42874.1"/>
    <property type="molecule type" value="Genomic_DNA"/>
</dbReference>
<dbReference type="AlphaFoldDB" id="A0A1F6TCN8"/>
<organism evidence="1 2">
    <name type="scientific">Candidatus Muproteobacteria bacterium RBG_16_64_11</name>
    <dbReference type="NCBI Taxonomy" id="1817758"/>
    <lineage>
        <taxon>Bacteria</taxon>
        <taxon>Pseudomonadati</taxon>
        <taxon>Pseudomonadota</taxon>
        <taxon>Candidatus Muproteobacteria</taxon>
    </lineage>
</organism>
<dbReference type="Proteomes" id="UP000177925">
    <property type="component" value="Unassembled WGS sequence"/>
</dbReference>
<evidence type="ECO:0000313" key="2">
    <source>
        <dbReference type="Proteomes" id="UP000177925"/>
    </source>
</evidence>
<gene>
    <name evidence="1" type="ORF">A2150_02890</name>
</gene>
<evidence type="ECO:0000313" key="1">
    <source>
        <dbReference type="EMBL" id="OGI42874.1"/>
    </source>
</evidence>